<sequence length="178" mass="18210">MADGADAASASSLLLRGRAVRALLADADALHDTMLSVDRELTERLGPAASGSSRVVSYQPLPSAGALVLHCSDAAARAAAEAAARSLVEQGGVGAGGGGGGEDAGATEAELAVLPCHSSYNIDPLKEVQALWDGKEEGGPGPATGSREGEVERLRWALGTWDRLIALSEEWAEESYLT</sequence>
<comment type="caution">
    <text evidence="1">The sequence shown here is derived from an EMBL/GenBank/DDBJ whole genome shotgun (WGS) entry which is preliminary data.</text>
</comment>
<dbReference type="Proteomes" id="UP000612055">
    <property type="component" value="Unassembled WGS sequence"/>
</dbReference>
<accession>A0A835XWP4</accession>
<evidence type="ECO:0000313" key="1">
    <source>
        <dbReference type="EMBL" id="KAG2491235.1"/>
    </source>
</evidence>
<proteinExistence type="predicted"/>
<evidence type="ECO:0000313" key="2">
    <source>
        <dbReference type="Proteomes" id="UP000612055"/>
    </source>
</evidence>
<gene>
    <name evidence="1" type="ORF">HYH03_010443</name>
</gene>
<name>A0A835XWP4_9CHLO</name>
<keyword evidence="2" id="KW-1185">Reference proteome</keyword>
<organism evidence="1 2">
    <name type="scientific">Edaphochlamys debaryana</name>
    <dbReference type="NCBI Taxonomy" id="47281"/>
    <lineage>
        <taxon>Eukaryota</taxon>
        <taxon>Viridiplantae</taxon>
        <taxon>Chlorophyta</taxon>
        <taxon>core chlorophytes</taxon>
        <taxon>Chlorophyceae</taxon>
        <taxon>CS clade</taxon>
        <taxon>Chlamydomonadales</taxon>
        <taxon>Chlamydomonadales incertae sedis</taxon>
        <taxon>Edaphochlamys</taxon>
    </lineage>
</organism>
<protein>
    <submittedName>
        <fullName evidence="1">Uncharacterized protein</fullName>
    </submittedName>
</protein>
<reference evidence="1" key="1">
    <citation type="journal article" date="2020" name="bioRxiv">
        <title>Comparative genomics of Chlamydomonas.</title>
        <authorList>
            <person name="Craig R.J."/>
            <person name="Hasan A.R."/>
            <person name="Ness R.W."/>
            <person name="Keightley P.D."/>
        </authorList>
    </citation>
    <scope>NUCLEOTIDE SEQUENCE</scope>
    <source>
        <strain evidence="1">CCAP 11/70</strain>
    </source>
</reference>
<dbReference type="EMBL" id="JAEHOE010000055">
    <property type="protein sequence ID" value="KAG2491235.1"/>
    <property type="molecule type" value="Genomic_DNA"/>
</dbReference>
<dbReference type="AlphaFoldDB" id="A0A835XWP4"/>